<dbReference type="Pfam" id="PF00067">
    <property type="entry name" value="p450"/>
    <property type="match status" value="2"/>
</dbReference>
<evidence type="ECO:0000313" key="16">
    <source>
        <dbReference type="Proteomes" id="UP001235939"/>
    </source>
</evidence>
<gene>
    <name evidence="15" type="ORF">LAZ67_1006839</name>
</gene>
<evidence type="ECO:0000256" key="6">
    <source>
        <dbReference type="ARBA" id="ARBA00022723"/>
    </source>
</evidence>
<keyword evidence="9" id="KW-0560">Oxidoreductase</keyword>
<keyword evidence="10" id="KW-0408">Iron</keyword>
<organism evidence="15 16">
    <name type="scientific">Cordylochernes scorpioides</name>
    <dbReference type="NCBI Taxonomy" id="51811"/>
    <lineage>
        <taxon>Eukaryota</taxon>
        <taxon>Metazoa</taxon>
        <taxon>Ecdysozoa</taxon>
        <taxon>Arthropoda</taxon>
        <taxon>Chelicerata</taxon>
        <taxon>Arachnida</taxon>
        <taxon>Pseudoscorpiones</taxon>
        <taxon>Cheliferoidea</taxon>
        <taxon>Chernetidae</taxon>
        <taxon>Cordylochernes</taxon>
    </lineage>
</organism>
<feature type="compositionally biased region" description="Basic residues" evidence="13">
    <location>
        <begin position="975"/>
        <end position="989"/>
    </location>
</feature>
<evidence type="ECO:0000256" key="8">
    <source>
        <dbReference type="ARBA" id="ARBA00022848"/>
    </source>
</evidence>
<evidence type="ECO:0000313" key="15">
    <source>
        <dbReference type="EMBL" id="UYV61845.1"/>
    </source>
</evidence>
<evidence type="ECO:0000256" key="2">
    <source>
        <dbReference type="ARBA" id="ARBA00004174"/>
    </source>
</evidence>
<evidence type="ECO:0000256" key="1">
    <source>
        <dbReference type="ARBA" id="ARBA00001971"/>
    </source>
</evidence>
<evidence type="ECO:0000256" key="11">
    <source>
        <dbReference type="ARBA" id="ARBA00023033"/>
    </source>
</evidence>
<comment type="cofactor">
    <cofactor evidence="1">
        <name>heme</name>
        <dbReference type="ChEBI" id="CHEBI:30413"/>
    </cofactor>
</comment>
<reference evidence="15 16" key="1">
    <citation type="submission" date="2022-01" db="EMBL/GenBank/DDBJ databases">
        <title>A chromosomal length assembly of Cordylochernes scorpioides.</title>
        <authorList>
            <person name="Zeh D."/>
            <person name="Zeh J."/>
        </authorList>
    </citation>
    <scope>NUCLEOTIDE SEQUENCE [LARGE SCALE GENOMIC DNA]</scope>
    <source>
        <strain evidence="15">IN4F17</strain>
        <tissue evidence="15">Whole Body</tissue>
    </source>
</reference>
<accession>A0ABY6K3P9</accession>
<name>A0ABY6K3P9_9ARAC</name>
<dbReference type="InterPro" id="IPR001128">
    <property type="entry name" value="Cyt_P450"/>
</dbReference>
<dbReference type="Gene3D" id="1.10.630.10">
    <property type="entry name" value="Cytochrome P450"/>
    <property type="match status" value="2"/>
</dbReference>
<dbReference type="InterPro" id="IPR036396">
    <property type="entry name" value="Cyt_P450_sf"/>
</dbReference>
<evidence type="ECO:0000256" key="7">
    <source>
        <dbReference type="ARBA" id="ARBA00022824"/>
    </source>
</evidence>
<evidence type="ECO:0000256" key="5">
    <source>
        <dbReference type="ARBA" id="ARBA00022617"/>
    </source>
</evidence>
<evidence type="ECO:0000256" key="13">
    <source>
        <dbReference type="SAM" id="MobiDB-lite"/>
    </source>
</evidence>
<keyword evidence="16" id="KW-1185">Reference proteome</keyword>
<evidence type="ECO:0000256" key="10">
    <source>
        <dbReference type="ARBA" id="ARBA00023004"/>
    </source>
</evidence>
<dbReference type="Pfam" id="PF18701">
    <property type="entry name" value="DUF5641"/>
    <property type="match status" value="1"/>
</dbReference>
<evidence type="ECO:0000256" key="9">
    <source>
        <dbReference type="ARBA" id="ARBA00023002"/>
    </source>
</evidence>
<keyword evidence="12" id="KW-0472">Membrane</keyword>
<keyword evidence="7" id="KW-0256">Endoplasmic reticulum</keyword>
<protein>
    <submittedName>
        <fullName evidence="15">CYP3A4</fullName>
    </submittedName>
</protein>
<dbReference type="InterPro" id="IPR040676">
    <property type="entry name" value="DUF5641"/>
</dbReference>
<evidence type="ECO:0000256" key="3">
    <source>
        <dbReference type="ARBA" id="ARBA00004406"/>
    </source>
</evidence>
<proteinExistence type="inferred from homology"/>
<keyword evidence="6" id="KW-0479">Metal-binding</keyword>
<evidence type="ECO:0000259" key="14">
    <source>
        <dbReference type="Pfam" id="PF18701"/>
    </source>
</evidence>
<dbReference type="InterPro" id="IPR002401">
    <property type="entry name" value="Cyt_P450_E_grp-I"/>
</dbReference>
<keyword evidence="11" id="KW-0503">Monooxygenase</keyword>
<evidence type="ECO:0000256" key="4">
    <source>
        <dbReference type="ARBA" id="ARBA00010617"/>
    </source>
</evidence>
<dbReference type="InterPro" id="IPR050476">
    <property type="entry name" value="Insect_CytP450_Detox"/>
</dbReference>
<dbReference type="PANTHER" id="PTHR24292:SF54">
    <property type="entry name" value="CYP9F3-RELATED"/>
    <property type="match status" value="1"/>
</dbReference>
<feature type="region of interest" description="Disordered" evidence="13">
    <location>
        <begin position="953"/>
        <end position="995"/>
    </location>
</feature>
<dbReference type="SUPFAM" id="SSF48264">
    <property type="entry name" value="Cytochrome P450"/>
    <property type="match status" value="1"/>
</dbReference>
<dbReference type="PRINTS" id="PR00385">
    <property type="entry name" value="P450"/>
</dbReference>
<feature type="domain" description="DUF5641" evidence="14">
    <location>
        <begin position="404"/>
        <end position="489"/>
    </location>
</feature>
<keyword evidence="5" id="KW-0349">Heme</keyword>
<evidence type="ECO:0000256" key="12">
    <source>
        <dbReference type="ARBA" id="ARBA00023136"/>
    </source>
</evidence>
<comment type="similarity">
    <text evidence="4">Belongs to the cytochrome P450 family.</text>
</comment>
<dbReference type="Proteomes" id="UP001235939">
    <property type="component" value="Chromosome 01"/>
</dbReference>
<sequence length="1252" mass="141918">MLCPGAAQANGASSTIDLSSHCASSHRVRLLSWLGSGCEPICELLCLKWLQRRISTRRLRVFEIVSFRLLRDLKISRPEASIRRIATRRSLYLTASHYIKPLPLHRDKFIKLKDIDFKLKDLDQKMLDHMMVADAEEDTLNCEIEEAEHYSDFFITLERKSMQSNTRARELIESYPQTADNYAKAVQALKQRYGQKDLLVEIYGKTHVSEVVQSALANQQCTRDVTLMTLMVNIMGNNGYRRVRALLDPGSQKSYILESTALEVKLKAHRQLDTEAELVDLVEKSTEIFAKAKMDLRMWQFGPIHRVKEVYSRLPPSVDIERSEEASVLGMKWDLLEDTLNVTPSSEYITESFEFGCGTGVLLDRLYYSTFMDQDEQAVGHLWSLNPADLPSRGCSVLQLKRTRWLREALRSRFRSEYLGQLVQKANERTPKLSVGDVVIVKVEDKRRLHWPMARIVELFPGRDGHSRVAKVRTKLGTLIRPVQKLYPLEVSSGDPILRSKGDTTIEEAHRIVKSTAELQHLCQEGVNALAELAMTYSKVGGAGACVGPLTSSCTKGSEAEAQRSEDVRGRLGARCGGCQPSDLQNVPYLDQSLLSYLLNPKPLHAIERENYSKLGRIYGVDPQMNEEDKISHLMKGIAEELYQALLPRDVHNTEQFVTECRRIESLHFLMKKISQLKEDTHRSHLKISLAIVLVLKTDDRLLEKPRNGRYDNKIPILTVGDPDLLKLVLIKDFHVFPDRRDIRFGKSVLDNSVGVATGADWRRIRSQITPAFSTGKIKQSSGFFQMIPLIRMCCDDLRENVQTELAASDDGEVEFNKMFGGFVIDFIARCILGTKINSLKDPSNQFVFYAKNFLSSGIPLRAKIGIMFPWLAKIFHVTIFNKESIIFFYQFIIELIKKNEENEAMTGSSMPPPRPTCTKYRWIRAFADERMASSSSSKLDPKIQAVGQGSANDVEGLQDEGPDVLAAPSIGGLRSRRRTRRTDRRKAARGGERKKSYVIADQWEATSCTTRGSSPPSRTFLAPSPLKNKAFKLRLQIFSMNYEELVAQCVGFFIAGYQSTSSTLSVCMHYLAVKPHIRARVLAEIDASLAKHKGLKESEFYTDLKFTENCIYEAIRIMPPAARLERKAVEDYQLGDIQIPKDSLISLPIYALPTDPEWFPEPFEYRPERWIRGEAKESIPQCAFMPFEWGPRNCIGMRFAMLTIKVTLVELLQAFTIEPGTSTKETFNIAPKQGHLAPDSVKLRVAPRTSC</sequence>
<dbReference type="PRINTS" id="PR00463">
    <property type="entry name" value="EP450I"/>
</dbReference>
<dbReference type="EMBL" id="CP092863">
    <property type="protein sequence ID" value="UYV61845.1"/>
    <property type="molecule type" value="Genomic_DNA"/>
</dbReference>
<dbReference type="PANTHER" id="PTHR24292">
    <property type="entry name" value="CYTOCHROME P450"/>
    <property type="match status" value="1"/>
</dbReference>
<comment type="subcellular location">
    <subcellularLocation>
        <location evidence="3">Endoplasmic reticulum membrane</location>
        <topology evidence="3">Peripheral membrane protein</topology>
    </subcellularLocation>
    <subcellularLocation>
        <location evidence="2">Microsome membrane</location>
        <topology evidence="2">Peripheral membrane protein</topology>
    </subcellularLocation>
</comment>
<keyword evidence="8" id="KW-0492">Microsome</keyword>